<feature type="chain" id="PRO_5017218007" description="DNA ligase B" evidence="8">
    <location>
        <begin position="28"/>
        <end position="565"/>
    </location>
</feature>
<evidence type="ECO:0000256" key="2">
    <source>
        <dbReference type="ARBA" id="ARBA00022705"/>
    </source>
</evidence>
<proteinExistence type="inferred from homology"/>
<dbReference type="InterPro" id="IPR020923">
    <property type="entry name" value="DNA_ligase_B"/>
</dbReference>
<organism evidence="10 11">
    <name type="scientific">Pseudomonas linyingensis</name>
    <dbReference type="NCBI Taxonomy" id="915471"/>
    <lineage>
        <taxon>Bacteria</taxon>
        <taxon>Pseudomonadati</taxon>
        <taxon>Pseudomonadota</taxon>
        <taxon>Gammaproteobacteria</taxon>
        <taxon>Pseudomonadales</taxon>
        <taxon>Pseudomonadaceae</taxon>
        <taxon>Pseudomonas</taxon>
    </lineage>
</organism>
<evidence type="ECO:0000256" key="4">
    <source>
        <dbReference type="ARBA" id="ARBA00023027"/>
    </source>
</evidence>
<dbReference type="Gene3D" id="1.10.150.20">
    <property type="entry name" value="5' to 3' exonuclease, C-terminal subdomain"/>
    <property type="match status" value="1"/>
</dbReference>
<dbReference type="OrthoDB" id="9759736at2"/>
<keyword evidence="4 7" id="KW-0520">NAD</keyword>
<name>A0A1H6VPQ9_9PSED</name>
<reference evidence="11" key="1">
    <citation type="submission" date="2016-10" db="EMBL/GenBank/DDBJ databases">
        <authorList>
            <person name="Varghese N."/>
            <person name="Submissions S."/>
        </authorList>
    </citation>
    <scope>NUCLEOTIDE SEQUENCE [LARGE SCALE GENOMIC DNA]</scope>
    <source>
        <strain evidence="11">LMG 25967</strain>
    </source>
</reference>
<dbReference type="EMBL" id="FNZE01000004">
    <property type="protein sequence ID" value="SEJ06621.1"/>
    <property type="molecule type" value="Genomic_DNA"/>
</dbReference>
<dbReference type="SUPFAM" id="SSF50249">
    <property type="entry name" value="Nucleic acid-binding proteins"/>
    <property type="match status" value="1"/>
</dbReference>
<comment type="catalytic activity">
    <reaction evidence="6 7">
        <text>NAD(+) + (deoxyribonucleotide)n-3'-hydroxyl + 5'-phospho-(deoxyribonucleotide)m = (deoxyribonucleotide)n+m + AMP + beta-nicotinamide D-nucleotide.</text>
        <dbReference type="EC" id="6.5.1.2"/>
    </reaction>
</comment>
<feature type="domain" description="NAD-dependent DNA ligase N-terminal" evidence="9">
    <location>
        <begin position="37"/>
        <end position="436"/>
    </location>
</feature>
<evidence type="ECO:0000256" key="3">
    <source>
        <dbReference type="ARBA" id="ARBA00022763"/>
    </source>
</evidence>
<dbReference type="EC" id="6.5.1.2" evidence="7"/>
<evidence type="ECO:0000256" key="1">
    <source>
        <dbReference type="ARBA" id="ARBA00022598"/>
    </source>
</evidence>
<evidence type="ECO:0000313" key="10">
    <source>
        <dbReference type="EMBL" id="SEJ06621.1"/>
    </source>
</evidence>
<dbReference type="InterPro" id="IPR013839">
    <property type="entry name" value="DNAligase_adenylation"/>
</dbReference>
<evidence type="ECO:0000313" key="11">
    <source>
        <dbReference type="Proteomes" id="UP000242930"/>
    </source>
</evidence>
<dbReference type="Pfam" id="PF03120">
    <property type="entry name" value="OB_DNA_ligase"/>
    <property type="match status" value="1"/>
</dbReference>
<dbReference type="GO" id="GO:0006281">
    <property type="term" value="P:DNA repair"/>
    <property type="evidence" value="ECO:0007669"/>
    <property type="project" value="UniProtKB-KW"/>
</dbReference>
<dbReference type="PANTHER" id="PTHR47810">
    <property type="entry name" value="DNA LIGASE"/>
    <property type="match status" value="1"/>
</dbReference>
<dbReference type="PANTHER" id="PTHR47810:SF1">
    <property type="entry name" value="DNA LIGASE B"/>
    <property type="match status" value="1"/>
</dbReference>
<sequence length="565" mass="61855">MPRRLLRALHGAALALPLLLHCTACLADACPDWSPERAERELHTLATQITRWDSAYHRDGQSLVDDALYDQARARLAAWSRCFPTAARVPDALAAAAGPVEHPVAHTGLAKLDDVAAMEAWIAGQGDLWVQPKVDGVAVSLVYQDGVLAQAISRGDGRHGQDWTANARRIAAIPATLASGPGRQVLQGELYWRLHGHVQAEAGGVGARGKVAGLLARQTLSAEEGRRIGLFVWDWPDGPAEMAERLGGLRRLGFDSPEFTHAVAHADDIARWREHWYRQPLPFASDGLVIRHGQRPPAERWQAVPPHWAVAWKYPAEQALAAVRAVEFRIGRRGRITPLLHLEPQRLEGRRIARVSVGSLARWRALDIRPGDQVAVRLAGLTIPRLDGVVWQTDERAALAVPDPARHHPLSCWQAQEAGCAGQFHARLVWLSGRQGLALDGIGPGTWQTLQDSGQLRGLLDWLSLDEAQLGALPGFGAQRAATVWRSLQAARQRPFERWLRALGLPSSGNARLAVDWQSLAMRSEADWQAAGASVRQARQLQAFFAHPEVGALRRQLQSTGVAGF</sequence>
<dbReference type="InterPro" id="IPR004150">
    <property type="entry name" value="NAD_DNA_ligase_OB"/>
</dbReference>
<evidence type="ECO:0000256" key="6">
    <source>
        <dbReference type="ARBA" id="ARBA00034005"/>
    </source>
</evidence>
<keyword evidence="1 7" id="KW-0436">Ligase</keyword>
<dbReference type="SMART" id="SM00532">
    <property type="entry name" value="LIGANc"/>
    <property type="match status" value="1"/>
</dbReference>
<evidence type="ECO:0000256" key="7">
    <source>
        <dbReference type="HAMAP-Rule" id="MF_01587"/>
    </source>
</evidence>
<accession>A0A1H6VPQ9</accession>
<dbReference type="Gene3D" id="2.40.50.140">
    <property type="entry name" value="Nucleic acid-binding proteins"/>
    <property type="match status" value="1"/>
</dbReference>
<dbReference type="InterPro" id="IPR050326">
    <property type="entry name" value="NAD_dep_DNA_ligaseB"/>
</dbReference>
<dbReference type="InterPro" id="IPR012340">
    <property type="entry name" value="NA-bd_OB-fold"/>
</dbReference>
<dbReference type="GO" id="GO:0006260">
    <property type="term" value="P:DNA replication"/>
    <property type="evidence" value="ECO:0007669"/>
    <property type="project" value="UniProtKB-KW"/>
</dbReference>
<dbReference type="InterPro" id="IPR013840">
    <property type="entry name" value="DNAligase_N"/>
</dbReference>
<gene>
    <name evidence="7" type="primary">ligB</name>
    <name evidence="10" type="ORF">SAMN05216201_104180</name>
</gene>
<dbReference type="NCBIfam" id="NF005987">
    <property type="entry name" value="PRK08097.1"/>
    <property type="match status" value="1"/>
</dbReference>
<keyword evidence="2 7" id="KW-0235">DNA replication</keyword>
<dbReference type="InterPro" id="IPR010994">
    <property type="entry name" value="RuvA_2-like"/>
</dbReference>
<keyword evidence="3 7" id="KW-0227">DNA damage</keyword>
<dbReference type="Pfam" id="PF01653">
    <property type="entry name" value="DNA_ligase_aden"/>
    <property type="match status" value="1"/>
</dbReference>
<dbReference type="Gene3D" id="3.30.470.30">
    <property type="entry name" value="DNA ligase/mRNA capping enzyme"/>
    <property type="match status" value="1"/>
</dbReference>
<dbReference type="RefSeq" id="WP_090308800.1">
    <property type="nucleotide sequence ID" value="NZ_FNZE01000004.1"/>
</dbReference>
<dbReference type="HAMAP" id="MF_01587">
    <property type="entry name" value="DNA_ligase_B"/>
    <property type="match status" value="1"/>
</dbReference>
<dbReference type="STRING" id="915471.SAMN05216201_104180"/>
<evidence type="ECO:0000256" key="8">
    <source>
        <dbReference type="SAM" id="SignalP"/>
    </source>
</evidence>
<keyword evidence="5 7" id="KW-0234">DNA repair</keyword>
<dbReference type="Gene3D" id="1.10.287.610">
    <property type="entry name" value="Helix hairpin bin"/>
    <property type="match status" value="1"/>
</dbReference>
<dbReference type="Proteomes" id="UP000242930">
    <property type="component" value="Unassembled WGS sequence"/>
</dbReference>
<feature type="active site" description="N6-AMP-lysine intermediate" evidence="7">
    <location>
        <position position="133"/>
    </location>
</feature>
<evidence type="ECO:0000256" key="5">
    <source>
        <dbReference type="ARBA" id="ARBA00023204"/>
    </source>
</evidence>
<dbReference type="GO" id="GO:0003911">
    <property type="term" value="F:DNA ligase (NAD+) activity"/>
    <property type="evidence" value="ECO:0007669"/>
    <property type="project" value="UniProtKB-UniRule"/>
</dbReference>
<feature type="signal peptide" evidence="8">
    <location>
        <begin position="1"/>
        <end position="27"/>
    </location>
</feature>
<keyword evidence="8" id="KW-0732">Signal</keyword>
<comment type="similarity">
    <text evidence="7">Belongs to the NAD-dependent DNA ligase family. LigB subfamily.</text>
</comment>
<comment type="function">
    <text evidence="7">Catalyzes the formation of phosphodiester linkages between 5'-phosphoryl and 3'-hydroxyl groups in double-stranded DNA using NAD as a coenzyme and as the energy source for the reaction.</text>
</comment>
<dbReference type="SUPFAM" id="SSF56091">
    <property type="entry name" value="DNA ligase/mRNA capping enzyme, catalytic domain"/>
    <property type="match status" value="1"/>
</dbReference>
<dbReference type="AlphaFoldDB" id="A0A1H6VPQ9"/>
<protein>
    <recommendedName>
        <fullName evidence="7">DNA ligase B</fullName>
        <ecNumber evidence="7">6.5.1.2</ecNumber>
    </recommendedName>
    <alternativeName>
        <fullName evidence="7">Polydeoxyribonucleotide synthase [NAD(+)] B</fullName>
    </alternativeName>
</protein>
<dbReference type="SUPFAM" id="SSF47781">
    <property type="entry name" value="RuvA domain 2-like"/>
    <property type="match status" value="1"/>
</dbReference>
<keyword evidence="11" id="KW-1185">Reference proteome</keyword>
<evidence type="ECO:0000259" key="9">
    <source>
        <dbReference type="SMART" id="SM00532"/>
    </source>
</evidence>